<organism evidence="2 3">
    <name type="scientific">Penicillium angulare</name>
    <dbReference type="NCBI Taxonomy" id="116970"/>
    <lineage>
        <taxon>Eukaryota</taxon>
        <taxon>Fungi</taxon>
        <taxon>Dikarya</taxon>
        <taxon>Ascomycota</taxon>
        <taxon>Pezizomycotina</taxon>
        <taxon>Eurotiomycetes</taxon>
        <taxon>Eurotiomycetidae</taxon>
        <taxon>Eurotiales</taxon>
        <taxon>Aspergillaceae</taxon>
        <taxon>Penicillium</taxon>
    </lineage>
</organism>
<name>A0A9W9FV04_9EURO</name>
<dbReference type="Proteomes" id="UP001149165">
    <property type="component" value="Unassembled WGS sequence"/>
</dbReference>
<reference evidence="2" key="1">
    <citation type="submission" date="2022-11" db="EMBL/GenBank/DDBJ databases">
        <authorList>
            <person name="Petersen C."/>
        </authorList>
    </citation>
    <scope>NUCLEOTIDE SEQUENCE</scope>
    <source>
        <strain evidence="2">IBT 30069</strain>
    </source>
</reference>
<dbReference type="PANTHER" id="PTHR47064">
    <property type="entry name" value="PUTATIVE (AFU_ORTHOLOGUE AFUA_1G08990)-RELATED"/>
    <property type="match status" value="1"/>
</dbReference>
<accession>A0A9W9FV04</accession>
<evidence type="ECO:0000259" key="1">
    <source>
        <dbReference type="Pfam" id="PF08450"/>
    </source>
</evidence>
<proteinExistence type="predicted"/>
<sequence length="376" mass="41761">MNSSTAKWAWVSSVAFANLPGHFNRSIFDSPWETKTNDPEVYQTLNWVNTTDFVAYDPRFFQIMGPDAVIEHVQHLAFQSHEAPCYIPETRELLFVEWGPPGGDNGTHNWQYILDVDNNTLRKLTTDPPIHNLHGCVHFQGSLYGVTDGYGANETGSLFRIDPHSWKANKLLNNFLGQPFAGFNDLEVDPEGNFWLTDSKAGWGRGIIDFTPPNDPSVYFVNGTTMQSKVVWTTWRETGNANGVAMAPDGKTLYITDTGVSQFRPSSKDPYSRRMVWAFDLTQGGAVLANQRLLASPVSYFYDGLRVSGEGWLFAGSGDGVDVIDPNSGFVLGSIRTGGGENVAVGLTFGEHEMWIVGKGGVWHVKNIKAKLRRSW</sequence>
<dbReference type="Pfam" id="PF08450">
    <property type="entry name" value="SGL"/>
    <property type="match status" value="1"/>
</dbReference>
<dbReference type="InterPro" id="IPR013658">
    <property type="entry name" value="SGL"/>
</dbReference>
<evidence type="ECO:0000313" key="2">
    <source>
        <dbReference type="EMBL" id="KAJ5106893.1"/>
    </source>
</evidence>
<dbReference type="InterPro" id="IPR011042">
    <property type="entry name" value="6-blade_b-propeller_TolB-like"/>
</dbReference>
<reference evidence="2" key="2">
    <citation type="journal article" date="2023" name="IMA Fungus">
        <title>Comparative genomic study of the Penicillium genus elucidates a diverse pangenome and 15 lateral gene transfer events.</title>
        <authorList>
            <person name="Petersen C."/>
            <person name="Sorensen T."/>
            <person name="Nielsen M.R."/>
            <person name="Sondergaard T.E."/>
            <person name="Sorensen J.L."/>
            <person name="Fitzpatrick D.A."/>
            <person name="Frisvad J.C."/>
            <person name="Nielsen K.L."/>
        </authorList>
    </citation>
    <scope>NUCLEOTIDE SEQUENCE</scope>
    <source>
        <strain evidence="2">IBT 30069</strain>
    </source>
</reference>
<dbReference type="EMBL" id="JAPQKH010000003">
    <property type="protein sequence ID" value="KAJ5106893.1"/>
    <property type="molecule type" value="Genomic_DNA"/>
</dbReference>
<dbReference type="InterPro" id="IPR052988">
    <property type="entry name" value="Oryzine_lactonohydrolase"/>
</dbReference>
<dbReference type="SUPFAM" id="SSF63829">
    <property type="entry name" value="Calcium-dependent phosphotriesterase"/>
    <property type="match status" value="1"/>
</dbReference>
<dbReference type="AlphaFoldDB" id="A0A9W9FV04"/>
<feature type="domain" description="SMP-30/Gluconolactonase/LRE-like region" evidence="1">
    <location>
        <begin position="82"/>
        <end position="350"/>
    </location>
</feature>
<gene>
    <name evidence="2" type="ORF">N7456_003568</name>
</gene>
<dbReference type="PANTHER" id="PTHR47064:SF2">
    <property type="entry name" value="SMP-30_GLUCONOLACTONASE_LRE-LIKE REGION DOMAIN-CONTAINING PROTEIN-RELATED"/>
    <property type="match status" value="1"/>
</dbReference>
<dbReference type="OrthoDB" id="423498at2759"/>
<dbReference type="Gene3D" id="2.120.10.30">
    <property type="entry name" value="TolB, C-terminal domain"/>
    <property type="match status" value="1"/>
</dbReference>
<comment type="caution">
    <text evidence="2">The sequence shown here is derived from an EMBL/GenBank/DDBJ whole genome shotgun (WGS) entry which is preliminary data.</text>
</comment>
<evidence type="ECO:0000313" key="3">
    <source>
        <dbReference type="Proteomes" id="UP001149165"/>
    </source>
</evidence>
<protein>
    <recommendedName>
        <fullName evidence="1">SMP-30/Gluconolactonase/LRE-like region domain-containing protein</fullName>
    </recommendedName>
</protein>
<keyword evidence="3" id="KW-1185">Reference proteome</keyword>